<dbReference type="Pfam" id="PF00209">
    <property type="entry name" value="SNF"/>
    <property type="match status" value="2"/>
</dbReference>
<dbReference type="AlphaFoldDB" id="A0A1A6C6Y8"/>
<dbReference type="PANTHER" id="PTHR42948:SF1">
    <property type="entry name" value="TRANSPORTER"/>
    <property type="match status" value="1"/>
</dbReference>
<evidence type="ECO:0000313" key="8">
    <source>
        <dbReference type="Proteomes" id="UP000029273"/>
    </source>
</evidence>
<feature type="transmembrane region" description="Helical" evidence="6">
    <location>
        <begin position="181"/>
        <end position="203"/>
    </location>
</feature>
<evidence type="ECO:0000256" key="5">
    <source>
        <dbReference type="ARBA" id="ARBA00023136"/>
    </source>
</evidence>
<feature type="transmembrane region" description="Helical" evidence="6">
    <location>
        <begin position="152"/>
        <end position="169"/>
    </location>
</feature>
<evidence type="ECO:0000256" key="3">
    <source>
        <dbReference type="ARBA" id="ARBA00022692"/>
    </source>
</evidence>
<feature type="transmembrane region" description="Helical" evidence="6">
    <location>
        <begin position="44"/>
        <end position="69"/>
    </location>
</feature>
<keyword evidence="2" id="KW-0813">Transport</keyword>
<feature type="transmembrane region" description="Helical" evidence="6">
    <location>
        <begin position="391"/>
        <end position="409"/>
    </location>
</feature>
<dbReference type="CDD" id="cd10336">
    <property type="entry name" value="SLC6sbd_Tyt1-Like"/>
    <property type="match status" value="1"/>
</dbReference>
<keyword evidence="4 6" id="KW-1133">Transmembrane helix</keyword>
<evidence type="ECO:0000256" key="2">
    <source>
        <dbReference type="ARBA" id="ARBA00022448"/>
    </source>
</evidence>
<comment type="caution">
    <text evidence="7">The sequence shown here is derived from an EMBL/GenBank/DDBJ whole genome shotgun (WGS) entry which is preliminary data.</text>
</comment>
<organism evidence="7 8">
    <name type="scientific">Acidihalobacter prosperus</name>
    <dbReference type="NCBI Taxonomy" id="160660"/>
    <lineage>
        <taxon>Bacteria</taxon>
        <taxon>Pseudomonadati</taxon>
        <taxon>Pseudomonadota</taxon>
        <taxon>Gammaproteobacteria</taxon>
        <taxon>Chromatiales</taxon>
        <taxon>Ectothiorhodospiraceae</taxon>
        <taxon>Acidihalobacter</taxon>
    </lineage>
</organism>
<dbReference type="InterPro" id="IPR047218">
    <property type="entry name" value="YocR/YhdH-like"/>
</dbReference>
<feature type="transmembrane region" description="Helical" evidence="6">
    <location>
        <begin position="259"/>
        <end position="280"/>
    </location>
</feature>
<keyword evidence="3 6" id="KW-0812">Transmembrane</keyword>
<dbReference type="SUPFAM" id="SSF161070">
    <property type="entry name" value="SNF-like"/>
    <property type="match status" value="1"/>
</dbReference>
<evidence type="ECO:0000256" key="4">
    <source>
        <dbReference type="ARBA" id="ARBA00022989"/>
    </source>
</evidence>
<accession>A0A1A6C6Y8</accession>
<dbReference type="InterPro" id="IPR037272">
    <property type="entry name" value="SNS_sf"/>
</dbReference>
<reference evidence="7 8" key="1">
    <citation type="journal article" date="2014" name="Genome Announc.">
        <title>Draft Genome Sequence of the Iron-Oxidizing, Acidophilic, and Halotolerant 'Thiobacillus prosperus' Type Strain DSM 5130.</title>
        <authorList>
            <person name="Ossandon F.J."/>
            <person name="Cardenas J.P."/>
            <person name="Corbett M."/>
            <person name="Quatrini R."/>
            <person name="Holmes D.S."/>
            <person name="Watkin E."/>
        </authorList>
    </citation>
    <scope>NUCLEOTIDE SEQUENCE [LARGE SCALE GENOMIC DNA]</scope>
    <source>
        <strain evidence="7 8">DSM 5130</strain>
    </source>
</reference>
<dbReference type="EMBL" id="JQSG02000001">
    <property type="protein sequence ID" value="OBS10322.1"/>
    <property type="molecule type" value="Genomic_DNA"/>
</dbReference>
<proteinExistence type="predicted"/>
<feature type="transmembrane region" description="Helical" evidence="6">
    <location>
        <begin position="12"/>
        <end position="32"/>
    </location>
</feature>
<name>A0A1A6C6Y8_9GAMM</name>
<dbReference type="GO" id="GO:0016020">
    <property type="term" value="C:membrane"/>
    <property type="evidence" value="ECO:0007669"/>
    <property type="project" value="UniProtKB-SubCell"/>
</dbReference>
<feature type="transmembrane region" description="Helical" evidence="6">
    <location>
        <begin position="350"/>
        <end position="371"/>
    </location>
</feature>
<dbReference type="PANTHER" id="PTHR42948">
    <property type="entry name" value="TRANSPORTER"/>
    <property type="match status" value="1"/>
</dbReference>
<feature type="transmembrane region" description="Helical" evidence="6">
    <location>
        <begin position="223"/>
        <end position="247"/>
    </location>
</feature>
<dbReference type="PRINTS" id="PR00176">
    <property type="entry name" value="NANEUSMPORT"/>
</dbReference>
<evidence type="ECO:0000313" key="7">
    <source>
        <dbReference type="EMBL" id="OBS10322.1"/>
    </source>
</evidence>
<sequence length="454" mass="48901">MRRLKSIHGEWSSQGGFFLAATGAVVGLGNIWKYPYIAGQNGGGAFLLVYLVCLLLVGMPLMMAELLLGRRGRGSPPAAFREIAMDEGRCRPWAAVGIFAVAAGLLILSFYSVIAGWGLDYMWMSARGEYRGLDATAVQGVFSRLNDEPWRLLFWHSLFMAMTVAVVSRGVRQGLERASRLFVPALFILLSVLGLYAAVEGGVGRAMAYMFEPDFAAIDGKVVLIALGHAFFTLSLGTGTMMAYGAYLPDRVSIARMSLWVVLADTLAALLSGIAIYPLVFAGHLPVMQGPGLVFTVLPSAFGHARCGDLFGTLFYAALVLAALTSAIALLEPAVAWWVERGKSRAKAALWVGGGVWVLGVMTILSFNIWSGVLILGHTWFGLLDMLTGNLMLPVVGLLIVIFVGWMIAGRSLRQELALSRAAVRVWLTVLRYVTPVAMLLVLLNALGLIRGGI</sequence>
<comment type="subcellular location">
    <subcellularLocation>
        <location evidence="1">Membrane</location>
        <topology evidence="1">Multi-pass membrane protein</topology>
    </subcellularLocation>
</comment>
<protein>
    <submittedName>
        <fullName evidence="7">Sodium-dependent transporter family protein</fullName>
    </submittedName>
</protein>
<dbReference type="NCBIfam" id="NF037979">
    <property type="entry name" value="Na_transp"/>
    <property type="match status" value="1"/>
</dbReference>
<feature type="transmembrane region" description="Helical" evidence="6">
    <location>
        <begin position="430"/>
        <end position="450"/>
    </location>
</feature>
<evidence type="ECO:0000256" key="1">
    <source>
        <dbReference type="ARBA" id="ARBA00004141"/>
    </source>
</evidence>
<evidence type="ECO:0000256" key="6">
    <source>
        <dbReference type="SAM" id="Phobius"/>
    </source>
</evidence>
<dbReference type="InterPro" id="IPR000175">
    <property type="entry name" value="Na/ntran_symport"/>
</dbReference>
<dbReference type="RefSeq" id="WP_038087514.1">
    <property type="nucleotide sequence ID" value="NZ_JQSG02000001.1"/>
</dbReference>
<gene>
    <name evidence="7" type="ORF">Thpro_020038</name>
</gene>
<keyword evidence="8" id="KW-1185">Reference proteome</keyword>
<dbReference type="Proteomes" id="UP000029273">
    <property type="component" value="Unassembled WGS sequence"/>
</dbReference>
<feature type="transmembrane region" description="Helical" evidence="6">
    <location>
        <begin position="90"/>
        <end position="114"/>
    </location>
</feature>
<feature type="transmembrane region" description="Helical" evidence="6">
    <location>
        <begin position="314"/>
        <end position="338"/>
    </location>
</feature>
<dbReference type="OrthoDB" id="9762833at2"/>
<dbReference type="PROSITE" id="PS50267">
    <property type="entry name" value="NA_NEUROTRAN_SYMP_3"/>
    <property type="match status" value="1"/>
</dbReference>
<keyword evidence="5 6" id="KW-0472">Membrane</keyword>